<comment type="caution">
    <text evidence="2">The sequence shown here is derived from an EMBL/GenBank/DDBJ whole genome shotgun (WGS) entry which is preliminary data.</text>
</comment>
<feature type="compositionally biased region" description="Acidic residues" evidence="1">
    <location>
        <begin position="172"/>
        <end position="188"/>
    </location>
</feature>
<reference evidence="2 3" key="1">
    <citation type="submission" date="2019-03" db="EMBL/GenBank/DDBJ databases">
        <title>Single cell metagenomics reveals metabolic interactions within the superorganism composed of flagellate Streblomastix strix and complex community of Bacteroidetes bacteria on its surface.</title>
        <authorList>
            <person name="Treitli S.C."/>
            <person name="Kolisko M."/>
            <person name="Husnik F."/>
            <person name="Keeling P."/>
            <person name="Hampl V."/>
        </authorList>
    </citation>
    <scope>NUCLEOTIDE SEQUENCE [LARGE SCALE GENOMIC DNA]</scope>
    <source>
        <strain evidence="2">ST1C</strain>
    </source>
</reference>
<proteinExistence type="predicted"/>
<feature type="region of interest" description="Disordered" evidence="1">
    <location>
        <begin position="170"/>
        <end position="191"/>
    </location>
</feature>
<sequence>MRLKREIIPSYPQFEEMRRKLAEQSDYLQGYSDKGRQLRKKSGYQLLGVAVDDAEKNQQPLAPQMLPKNHPFLKNGPPIKWLQKQVNKMIYSKSQIADIQATRQLKSIFDTPWFQEYTEQIEKRNYRDVAKLQFPQFDIYETEIPDQITSFPELTKEQKKSTLRFGYVNSDSDYEADQDDQDEEEIEDEPKFKFEDVQRRNLFDFIMKRKKKQKNVKEKEKERGVDIEMQQLQETPSPETLTDKQNQQEQGQEQQQSSSNSSQLIQTEPQSQSQQSIQSSQTNSNLNSSEQQPNKRLTPSILNQEERSQLLEDKDENISEFPHSDNPESITHTSPLIKDGQE</sequence>
<dbReference type="EMBL" id="SNRW01008758">
    <property type="protein sequence ID" value="KAA6379026.1"/>
    <property type="molecule type" value="Genomic_DNA"/>
</dbReference>
<feature type="compositionally biased region" description="Polar residues" evidence="1">
    <location>
        <begin position="230"/>
        <end position="244"/>
    </location>
</feature>
<gene>
    <name evidence="2" type="ORF">EZS28_025447</name>
</gene>
<feature type="compositionally biased region" description="Polar residues" evidence="1">
    <location>
        <begin position="294"/>
        <end position="303"/>
    </location>
</feature>
<feature type="compositionally biased region" description="Low complexity" evidence="1">
    <location>
        <begin position="245"/>
        <end position="292"/>
    </location>
</feature>
<feature type="region of interest" description="Disordered" evidence="1">
    <location>
        <begin position="211"/>
        <end position="342"/>
    </location>
</feature>
<evidence type="ECO:0000256" key="1">
    <source>
        <dbReference type="SAM" id="MobiDB-lite"/>
    </source>
</evidence>
<organism evidence="2 3">
    <name type="scientific">Streblomastix strix</name>
    <dbReference type="NCBI Taxonomy" id="222440"/>
    <lineage>
        <taxon>Eukaryota</taxon>
        <taxon>Metamonada</taxon>
        <taxon>Preaxostyla</taxon>
        <taxon>Oxymonadida</taxon>
        <taxon>Streblomastigidae</taxon>
        <taxon>Streblomastix</taxon>
    </lineage>
</organism>
<dbReference type="AlphaFoldDB" id="A0A5J4V921"/>
<evidence type="ECO:0000313" key="3">
    <source>
        <dbReference type="Proteomes" id="UP000324800"/>
    </source>
</evidence>
<dbReference type="Proteomes" id="UP000324800">
    <property type="component" value="Unassembled WGS sequence"/>
</dbReference>
<name>A0A5J4V921_9EUKA</name>
<protein>
    <submittedName>
        <fullName evidence="2">Uncharacterized protein</fullName>
    </submittedName>
</protein>
<feature type="compositionally biased region" description="Basic and acidic residues" evidence="1">
    <location>
        <begin position="215"/>
        <end position="226"/>
    </location>
</feature>
<evidence type="ECO:0000313" key="2">
    <source>
        <dbReference type="EMBL" id="KAA6379026.1"/>
    </source>
</evidence>
<accession>A0A5J4V921</accession>